<name>A0A7J6VM05_THATH</name>
<gene>
    <name evidence="2" type="ORF">FRX31_025044</name>
</gene>
<reference evidence="2 3" key="1">
    <citation type="submission" date="2020-06" db="EMBL/GenBank/DDBJ databases">
        <title>Transcriptomic and genomic resources for Thalictrum thalictroides and T. hernandezii: Facilitating candidate gene discovery in an emerging model plant lineage.</title>
        <authorList>
            <person name="Arias T."/>
            <person name="Riano-Pachon D.M."/>
            <person name="Di Stilio V.S."/>
        </authorList>
    </citation>
    <scope>NUCLEOTIDE SEQUENCE [LARGE SCALE GENOMIC DNA]</scope>
    <source>
        <strain evidence="3">cv. WT478/WT964</strain>
        <tissue evidence="2">Leaves</tissue>
    </source>
</reference>
<proteinExistence type="predicted"/>
<dbReference type="PANTHER" id="PTHR36617:SF15">
    <property type="entry name" value="REVERSE TRANSCRIPTASE ZINC-BINDING DOMAIN-CONTAINING PROTEIN"/>
    <property type="match status" value="1"/>
</dbReference>
<dbReference type="PANTHER" id="PTHR36617">
    <property type="entry name" value="PROTEIN, PUTATIVE-RELATED"/>
    <property type="match status" value="1"/>
</dbReference>
<dbReference type="AlphaFoldDB" id="A0A7J6VM05"/>
<keyword evidence="3" id="KW-1185">Reference proteome</keyword>
<comment type="caution">
    <text evidence="2">The sequence shown here is derived from an EMBL/GenBank/DDBJ whole genome shotgun (WGS) entry which is preliminary data.</text>
</comment>
<evidence type="ECO:0000313" key="3">
    <source>
        <dbReference type="Proteomes" id="UP000554482"/>
    </source>
</evidence>
<organism evidence="2 3">
    <name type="scientific">Thalictrum thalictroides</name>
    <name type="common">Rue-anemone</name>
    <name type="synonym">Anemone thalictroides</name>
    <dbReference type="NCBI Taxonomy" id="46969"/>
    <lineage>
        <taxon>Eukaryota</taxon>
        <taxon>Viridiplantae</taxon>
        <taxon>Streptophyta</taxon>
        <taxon>Embryophyta</taxon>
        <taxon>Tracheophyta</taxon>
        <taxon>Spermatophyta</taxon>
        <taxon>Magnoliopsida</taxon>
        <taxon>Ranunculales</taxon>
        <taxon>Ranunculaceae</taxon>
        <taxon>Thalictroideae</taxon>
        <taxon>Thalictrum</taxon>
    </lineage>
</organism>
<sequence length="261" mass="31141">MGLVKDMCGGDRGSSPWDLRLRRRLYEWEEEERISLLNLLNQARFSEEEDRWEWKFSKNGVFSVRSCYKQFLLDSDDPQGHREPFPVNLVWKREIPLKIKVFFWGVVLKRTLSIENLNRRGQSLDPICSRCRLSNETISHILLHCSKSLEVWRLILGEREDGYVRVFAADDVEECLTSWPKARRQDLGGLIWECLPFATCWILWKSRNLKIFHQIDLSAARICSEIKGILWHWMAKSIQRRNFYFKDMLQNWDSVVTENWV</sequence>
<dbReference type="EMBL" id="JABWDY010030778">
    <property type="protein sequence ID" value="KAF5185372.1"/>
    <property type="molecule type" value="Genomic_DNA"/>
</dbReference>
<accession>A0A7J6VM05</accession>
<dbReference type="InterPro" id="IPR026960">
    <property type="entry name" value="RVT-Znf"/>
</dbReference>
<evidence type="ECO:0000259" key="1">
    <source>
        <dbReference type="Pfam" id="PF13966"/>
    </source>
</evidence>
<dbReference type="OrthoDB" id="1743609at2759"/>
<protein>
    <recommendedName>
        <fullName evidence="1">Reverse transcriptase zinc-binding domain-containing protein</fullName>
    </recommendedName>
</protein>
<dbReference type="Pfam" id="PF13966">
    <property type="entry name" value="zf-RVT"/>
    <property type="match status" value="1"/>
</dbReference>
<evidence type="ECO:0000313" key="2">
    <source>
        <dbReference type="EMBL" id="KAF5185372.1"/>
    </source>
</evidence>
<dbReference type="Proteomes" id="UP000554482">
    <property type="component" value="Unassembled WGS sequence"/>
</dbReference>
<feature type="domain" description="Reverse transcriptase zinc-binding" evidence="1">
    <location>
        <begin position="62"/>
        <end position="152"/>
    </location>
</feature>